<gene>
    <name evidence="2" type="ORF">Tci_826378</name>
</gene>
<feature type="region of interest" description="Disordered" evidence="1">
    <location>
        <begin position="1"/>
        <end position="38"/>
    </location>
</feature>
<sequence length="139" mass="15359">MKEVDSELESMRDDEIMSMSENEKDIDDTEELSKDDESDVDHLIDELVNTANTEDATLNVFIATSLQVSTVSATSSPLMRRFKEIQITKAPGSDPLGHLPRILDFLLANVYNVAKNMPSELTQQLNTTACGIPKIVSDA</sequence>
<protein>
    <submittedName>
        <fullName evidence="2">Uncharacterized protein</fullName>
    </submittedName>
</protein>
<feature type="compositionally biased region" description="Basic and acidic residues" evidence="1">
    <location>
        <begin position="1"/>
        <end position="15"/>
    </location>
</feature>
<name>A0A699Q2B2_TANCI</name>
<organism evidence="2">
    <name type="scientific">Tanacetum cinerariifolium</name>
    <name type="common">Dalmatian daisy</name>
    <name type="synonym">Chrysanthemum cinerariifolium</name>
    <dbReference type="NCBI Taxonomy" id="118510"/>
    <lineage>
        <taxon>Eukaryota</taxon>
        <taxon>Viridiplantae</taxon>
        <taxon>Streptophyta</taxon>
        <taxon>Embryophyta</taxon>
        <taxon>Tracheophyta</taxon>
        <taxon>Spermatophyta</taxon>
        <taxon>Magnoliopsida</taxon>
        <taxon>eudicotyledons</taxon>
        <taxon>Gunneridae</taxon>
        <taxon>Pentapetalae</taxon>
        <taxon>asterids</taxon>
        <taxon>campanulids</taxon>
        <taxon>Asterales</taxon>
        <taxon>Asteraceae</taxon>
        <taxon>Asteroideae</taxon>
        <taxon>Anthemideae</taxon>
        <taxon>Anthemidinae</taxon>
        <taxon>Tanacetum</taxon>
    </lineage>
</organism>
<evidence type="ECO:0000256" key="1">
    <source>
        <dbReference type="SAM" id="MobiDB-lite"/>
    </source>
</evidence>
<feature type="non-terminal residue" evidence="2">
    <location>
        <position position="139"/>
    </location>
</feature>
<reference evidence="2" key="1">
    <citation type="journal article" date="2019" name="Sci. Rep.">
        <title>Draft genome of Tanacetum cinerariifolium, the natural source of mosquito coil.</title>
        <authorList>
            <person name="Yamashiro T."/>
            <person name="Shiraishi A."/>
            <person name="Satake H."/>
            <person name="Nakayama K."/>
        </authorList>
    </citation>
    <scope>NUCLEOTIDE SEQUENCE</scope>
</reference>
<dbReference type="AlphaFoldDB" id="A0A699Q2B2"/>
<feature type="compositionally biased region" description="Acidic residues" evidence="1">
    <location>
        <begin position="24"/>
        <end position="38"/>
    </location>
</feature>
<proteinExistence type="predicted"/>
<accession>A0A699Q2B2</accession>
<comment type="caution">
    <text evidence="2">The sequence shown here is derived from an EMBL/GenBank/DDBJ whole genome shotgun (WGS) entry which is preliminary data.</text>
</comment>
<evidence type="ECO:0000313" key="2">
    <source>
        <dbReference type="EMBL" id="GFC54408.1"/>
    </source>
</evidence>
<dbReference type="EMBL" id="BKCJ010961088">
    <property type="protein sequence ID" value="GFC54408.1"/>
    <property type="molecule type" value="Genomic_DNA"/>
</dbReference>